<organism evidence="1 2">
    <name type="scientific">Mesonia oceanica</name>
    <dbReference type="NCBI Taxonomy" id="2687242"/>
    <lineage>
        <taxon>Bacteria</taxon>
        <taxon>Pseudomonadati</taxon>
        <taxon>Bacteroidota</taxon>
        <taxon>Flavobacteriia</taxon>
        <taxon>Flavobacteriales</taxon>
        <taxon>Flavobacteriaceae</taxon>
        <taxon>Mesonia</taxon>
    </lineage>
</organism>
<protein>
    <submittedName>
        <fullName evidence="1">Regulatory protein BlaR1</fullName>
    </submittedName>
</protein>
<dbReference type="Proteomes" id="UP000356253">
    <property type="component" value="Unassembled WGS sequence"/>
</dbReference>
<dbReference type="EMBL" id="CABVMM010000011">
    <property type="protein sequence ID" value="VVV01617.1"/>
    <property type="molecule type" value="Genomic_DNA"/>
</dbReference>
<accession>A0AC61YAS1</accession>
<gene>
    <name evidence="1" type="primary">blaR1</name>
    <name evidence="1" type="ORF">FVB9532_02910</name>
</gene>
<comment type="caution">
    <text evidence="1">The sequence shown here is derived from an EMBL/GenBank/DDBJ whole genome shotgun (WGS) entry which is preliminary data.</text>
</comment>
<evidence type="ECO:0000313" key="1">
    <source>
        <dbReference type="EMBL" id="VVV01617.1"/>
    </source>
</evidence>
<reference evidence="1" key="1">
    <citation type="submission" date="2019-09" db="EMBL/GenBank/DDBJ databases">
        <authorList>
            <person name="Rodrigo-Torres L."/>
            <person name="Arahal R. D."/>
            <person name="Lucena T."/>
        </authorList>
    </citation>
    <scope>NUCLEOTIDE SEQUENCE</scope>
    <source>
        <strain evidence="1">ISS653</strain>
    </source>
</reference>
<proteinExistence type="predicted"/>
<evidence type="ECO:0000313" key="2">
    <source>
        <dbReference type="Proteomes" id="UP000356253"/>
    </source>
</evidence>
<sequence length="433" mass="50851">MDFFTYLLKSTAILSLFFLVDFFLLRKETLFKHIRYFLLTGIICALVSPFLEFTRVIYLETSPTPFNLNEIPMDSYNSMKEESLDWGQLLFSIYIVGVAVMLIRFSIQLWGLVKILKLPKRKDSEGFYHIEITEKLSPFSFFNYIAYPLKSYTKEELEFIIQHEKIHGRQYHSIDVLCNQVISILFWFNPLAWFYQKRILENLEFIADKEVSHANKIQQKNYELTLLKVSTNYQAPSLANQFHQSFIKKRILMLNKKQSKKYVFLKSTLILPLLSFFLWSFNMKEEVEYYPSAKQEISEKVPSNPIYIIDSNSTDQEIKQIKSQLESELKGTKIRFTKMKRNANNQLINLSIQIKFKTDDHFREVTNVHNDPIANYAFQAEGKNVIISFSDLTTTVHPLGSTTNFDPEKYNVETIVSGETPKNPKNNTIYVHQ</sequence>
<keyword evidence="2" id="KW-1185">Reference proteome</keyword>
<name>A0AC61YAS1_9FLAO</name>